<dbReference type="GO" id="GO:0051082">
    <property type="term" value="F:unfolded protein binding"/>
    <property type="evidence" value="ECO:0007669"/>
    <property type="project" value="TreeGrafter"/>
</dbReference>
<feature type="domain" description="NADH:ubiquinone oxidoreductase intermediate-associated protein 30" evidence="5">
    <location>
        <begin position="101"/>
        <end position="270"/>
    </location>
</feature>
<dbReference type="EMBL" id="KQ976750">
    <property type="protein sequence ID" value="KYN08724.1"/>
    <property type="molecule type" value="Genomic_DNA"/>
</dbReference>
<evidence type="ECO:0000259" key="5">
    <source>
        <dbReference type="Pfam" id="PF08547"/>
    </source>
</evidence>
<dbReference type="GO" id="GO:0032981">
    <property type="term" value="P:mitochondrial respiratory chain complex I assembly"/>
    <property type="evidence" value="ECO:0007669"/>
    <property type="project" value="TreeGrafter"/>
</dbReference>
<name>A0A195D8F8_9HYME</name>
<evidence type="ECO:0000256" key="3">
    <source>
        <dbReference type="ARBA" id="ARBA00023128"/>
    </source>
</evidence>
<comment type="subcellular location">
    <subcellularLocation>
        <location evidence="1">Mitochondrion</location>
    </subcellularLocation>
</comment>
<evidence type="ECO:0000256" key="4">
    <source>
        <dbReference type="ARBA" id="ARBA00023186"/>
    </source>
</evidence>
<comment type="similarity">
    <text evidence="2">Belongs to the CIA30 family.</text>
</comment>
<accession>A0A195D8F8</accession>
<dbReference type="InterPro" id="IPR013857">
    <property type="entry name" value="NADH-UbQ_OxRdtase-assoc_prot30"/>
</dbReference>
<dbReference type="GO" id="GO:0006120">
    <property type="term" value="P:mitochondrial electron transport, NADH to ubiquinone"/>
    <property type="evidence" value="ECO:0007669"/>
    <property type="project" value="TreeGrafter"/>
</dbReference>
<dbReference type="SUPFAM" id="SSF49785">
    <property type="entry name" value="Galactose-binding domain-like"/>
    <property type="match status" value="1"/>
</dbReference>
<dbReference type="Proteomes" id="UP000078542">
    <property type="component" value="Unassembled WGS sequence"/>
</dbReference>
<organism evidence="6 7">
    <name type="scientific">Cyphomyrmex costatus</name>
    <dbReference type="NCBI Taxonomy" id="456900"/>
    <lineage>
        <taxon>Eukaryota</taxon>
        <taxon>Metazoa</taxon>
        <taxon>Ecdysozoa</taxon>
        <taxon>Arthropoda</taxon>
        <taxon>Hexapoda</taxon>
        <taxon>Insecta</taxon>
        <taxon>Pterygota</taxon>
        <taxon>Neoptera</taxon>
        <taxon>Endopterygota</taxon>
        <taxon>Hymenoptera</taxon>
        <taxon>Apocrita</taxon>
        <taxon>Aculeata</taxon>
        <taxon>Formicoidea</taxon>
        <taxon>Formicidae</taxon>
        <taxon>Myrmicinae</taxon>
        <taxon>Cyphomyrmex</taxon>
    </lineage>
</organism>
<dbReference type="STRING" id="456900.A0A195D8F8"/>
<sequence>MNTRILSRILTDFPVGRRKLHITSSLSCFYQRDRKADYKTVYDRPPPVQDLSVFGKIRQGYQYFKEEFGILMEELKERFRMDPIFIYRQNEVDVIWRFKGDPKSLEQWVITCDSDHNEGFSKVKLEMSSTGTGVFSGTLSSRLPKDGKIKYAGYCNMTSTPKFKSFKRNAYHDWSNYTHLVLRIRGDGRCYILNIATRGIFDLTWNDVYHYVLYTRGGPYWQYVRVPFSKFVFSSKGRLQDRQIPIIQHEITNFGISLADSVSGHFRLEIDYIGLEYDKLHKEEFAYESYDCKGIRF</sequence>
<proteinExistence type="inferred from homology"/>
<protein>
    <submittedName>
        <fullName evidence="6">Putative complex I intermediate-associated protein 30, mitochondrial</fullName>
    </submittedName>
</protein>
<reference evidence="6 7" key="1">
    <citation type="submission" date="2016-03" db="EMBL/GenBank/DDBJ databases">
        <title>Cyphomyrmex costatus WGS genome.</title>
        <authorList>
            <person name="Nygaard S."/>
            <person name="Hu H."/>
            <person name="Boomsma J."/>
            <person name="Zhang G."/>
        </authorList>
    </citation>
    <scope>NUCLEOTIDE SEQUENCE [LARGE SCALE GENOMIC DNA]</scope>
    <source>
        <strain evidence="6">MS0001</strain>
        <tissue evidence="6">Whole body</tissue>
    </source>
</reference>
<dbReference type="OrthoDB" id="42561at2759"/>
<dbReference type="AlphaFoldDB" id="A0A195D8F8"/>
<evidence type="ECO:0000256" key="2">
    <source>
        <dbReference type="ARBA" id="ARBA00007884"/>
    </source>
</evidence>
<keyword evidence="7" id="KW-1185">Reference proteome</keyword>
<dbReference type="InterPro" id="IPR008979">
    <property type="entry name" value="Galactose-bd-like_sf"/>
</dbReference>
<gene>
    <name evidence="6" type="ORF">ALC62_00396</name>
</gene>
<dbReference type="KEGG" id="ccoa:108771896"/>
<dbReference type="GO" id="GO:0005739">
    <property type="term" value="C:mitochondrion"/>
    <property type="evidence" value="ECO:0007669"/>
    <property type="project" value="UniProtKB-SubCell"/>
</dbReference>
<keyword evidence="4" id="KW-0143">Chaperone</keyword>
<evidence type="ECO:0000313" key="6">
    <source>
        <dbReference type="EMBL" id="KYN08724.1"/>
    </source>
</evidence>
<evidence type="ECO:0000256" key="1">
    <source>
        <dbReference type="ARBA" id="ARBA00004173"/>
    </source>
</evidence>
<evidence type="ECO:0000313" key="7">
    <source>
        <dbReference type="Proteomes" id="UP000078542"/>
    </source>
</evidence>
<keyword evidence="3" id="KW-0496">Mitochondrion</keyword>
<dbReference type="PANTHER" id="PTHR13194">
    <property type="entry name" value="COMPLEX I INTERMEDIATE-ASSOCIATED PROTEIN 30"/>
    <property type="match status" value="1"/>
</dbReference>
<dbReference type="InterPro" id="IPR039131">
    <property type="entry name" value="NDUFAF1"/>
</dbReference>
<dbReference type="Pfam" id="PF08547">
    <property type="entry name" value="CIA30"/>
    <property type="match status" value="1"/>
</dbReference>
<dbReference type="PANTHER" id="PTHR13194:SF18">
    <property type="entry name" value="COMPLEX I INTERMEDIATE-ASSOCIATED PROTEIN 30, MITOCHONDRIAL"/>
    <property type="match status" value="1"/>
</dbReference>